<evidence type="ECO:0000313" key="1">
    <source>
        <dbReference type="EMBL" id="ORX15952.1"/>
    </source>
</evidence>
<name>A0A1X2FBZ4_9MYCO</name>
<reference evidence="1 2" key="1">
    <citation type="submission" date="2016-01" db="EMBL/GenBank/DDBJ databases">
        <title>The new phylogeny of the genus Mycobacterium.</title>
        <authorList>
            <person name="Tarcisio F."/>
            <person name="Conor M."/>
            <person name="Antonella G."/>
            <person name="Elisabetta G."/>
            <person name="Giulia F.S."/>
            <person name="Sara T."/>
            <person name="Anna F."/>
            <person name="Clotilde B."/>
            <person name="Roberto B."/>
            <person name="Veronica D.S."/>
            <person name="Fabio R."/>
            <person name="Monica P."/>
            <person name="Olivier J."/>
            <person name="Enrico T."/>
            <person name="Nicola S."/>
        </authorList>
    </citation>
    <scope>NUCLEOTIDE SEQUENCE [LARGE SCALE GENOMIC DNA]</scope>
    <source>
        <strain evidence="1 2">ATCC 700010</strain>
    </source>
</reference>
<accession>A0A1X2FBZ4</accession>
<comment type="caution">
    <text evidence="1">The sequence shown here is derived from an EMBL/GenBank/DDBJ whole genome shotgun (WGS) entry which is preliminary data.</text>
</comment>
<gene>
    <name evidence="1" type="ORF">AWC31_00810</name>
</gene>
<dbReference type="EMBL" id="LQQA01000012">
    <property type="protein sequence ID" value="ORX15952.1"/>
    <property type="molecule type" value="Genomic_DNA"/>
</dbReference>
<dbReference type="RefSeq" id="WP_064917868.1">
    <property type="nucleotide sequence ID" value="NZ_JACKUA010000004.1"/>
</dbReference>
<proteinExistence type="predicted"/>
<dbReference type="Proteomes" id="UP000193964">
    <property type="component" value="Unassembled WGS sequence"/>
</dbReference>
<organism evidence="1 2">
    <name type="scientific">Mycolicibacterium wolinskyi</name>
    <dbReference type="NCBI Taxonomy" id="59750"/>
    <lineage>
        <taxon>Bacteria</taxon>
        <taxon>Bacillati</taxon>
        <taxon>Actinomycetota</taxon>
        <taxon>Actinomycetes</taxon>
        <taxon>Mycobacteriales</taxon>
        <taxon>Mycobacteriaceae</taxon>
        <taxon>Mycolicibacterium</taxon>
    </lineage>
</organism>
<dbReference type="OrthoDB" id="4735584at2"/>
<protein>
    <submittedName>
        <fullName evidence="1">Uncharacterized protein</fullName>
    </submittedName>
</protein>
<dbReference type="AlphaFoldDB" id="A0A1X2FBZ4"/>
<sequence>MTTQIPTTVYLNTALLSTLGFNRHAPAQLHPVIHFHMPVPENTRPGRTAVMAALETIFEELNIDEPTTMWAQQYHLTGHRSLSVGDVVQIGQTAWACASSGWNPIPADQLAAAIAN</sequence>
<evidence type="ECO:0000313" key="2">
    <source>
        <dbReference type="Proteomes" id="UP000193964"/>
    </source>
</evidence>